<dbReference type="Gene3D" id="1.20.1250.20">
    <property type="entry name" value="MFS general substrate transporter like domains"/>
    <property type="match status" value="2"/>
</dbReference>
<evidence type="ECO:0000256" key="1">
    <source>
        <dbReference type="ARBA" id="ARBA00004370"/>
    </source>
</evidence>
<organism evidence="8 9">
    <name type="scientific">Hohaiivirga grylli</name>
    <dbReference type="NCBI Taxonomy" id="3133970"/>
    <lineage>
        <taxon>Bacteria</taxon>
        <taxon>Pseudomonadati</taxon>
        <taxon>Pseudomonadota</taxon>
        <taxon>Alphaproteobacteria</taxon>
        <taxon>Hyphomicrobiales</taxon>
        <taxon>Methylobacteriaceae</taxon>
        <taxon>Hohaiivirga</taxon>
    </lineage>
</organism>
<feature type="transmembrane region" description="Helical" evidence="6">
    <location>
        <begin position="355"/>
        <end position="374"/>
    </location>
</feature>
<feature type="region of interest" description="Disordered" evidence="5">
    <location>
        <begin position="395"/>
        <end position="425"/>
    </location>
</feature>
<keyword evidence="9" id="KW-1185">Reference proteome</keyword>
<dbReference type="Pfam" id="PF00083">
    <property type="entry name" value="Sugar_tr"/>
    <property type="match status" value="1"/>
</dbReference>
<dbReference type="InterPro" id="IPR011701">
    <property type="entry name" value="MFS"/>
</dbReference>
<evidence type="ECO:0000256" key="5">
    <source>
        <dbReference type="SAM" id="MobiDB-lite"/>
    </source>
</evidence>
<dbReference type="RefSeq" id="WP_346335873.1">
    <property type="nucleotide sequence ID" value="NZ_JBBYXI010000001.1"/>
</dbReference>
<gene>
    <name evidence="8" type="ORF">WJT86_02320</name>
</gene>
<dbReference type="PANTHER" id="PTHR23521">
    <property type="entry name" value="TRANSPORTER MFS SUPERFAMILY"/>
    <property type="match status" value="1"/>
</dbReference>
<feature type="compositionally biased region" description="Low complexity" evidence="5">
    <location>
        <begin position="414"/>
        <end position="425"/>
    </location>
</feature>
<feature type="transmembrane region" description="Helical" evidence="6">
    <location>
        <begin position="264"/>
        <end position="286"/>
    </location>
</feature>
<feature type="transmembrane region" description="Helical" evidence="6">
    <location>
        <begin position="98"/>
        <end position="119"/>
    </location>
</feature>
<dbReference type="SUPFAM" id="SSF103473">
    <property type="entry name" value="MFS general substrate transporter"/>
    <property type="match status" value="1"/>
</dbReference>
<dbReference type="Pfam" id="PF07690">
    <property type="entry name" value="MFS_1"/>
    <property type="match status" value="1"/>
</dbReference>
<evidence type="ECO:0000256" key="3">
    <source>
        <dbReference type="ARBA" id="ARBA00022989"/>
    </source>
</evidence>
<feature type="transmembrane region" description="Helical" evidence="6">
    <location>
        <begin position="196"/>
        <end position="217"/>
    </location>
</feature>
<evidence type="ECO:0000256" key="2">
    <source>
        <dbReference type="ARBA" id="ARBA00022692"/>
    </source>
</evidence>
<dbReference type="InterPro" id="IPR005828">
    <property type="entry name" value="MFS_sugar_transport-like"/>
</dbReference>
<keyword evidence="3 6" id="KW-1133">Transmembrane helix</keyword>
<dbReference type="CDD" id="cd17477">
    <property type="entry name" value="MFS_YcaD_like"/>
    <property type="match status" value="1"/>
</dbReference>
<feature type="domain" description="Major facilitator superfamily (MFS) profile" evidence="7">
    <location>
        <begin position="199"/>
        <end position="425"/>
    </location>
</feature>
<feature type="transmembrane region" description="Helical" evidence="6">
    <location>
        <begin position="159"/>
        <end position="176"/>
    </location>
</feature>
<dbReference type="InterPro" id="IPR036259">
    <property type="entry name" value="MFS_trans_sf"/>
</dbReference>
<keyword evidence="4 6" id="KW-0472">Membrane</keyword>
<evidence type="ECO:0000259" key="7">
    <source>
        <dbReference type="PROSITE" id="PS50850"/>
    </source>
</evidence>
<feature type="transmembrane region" description="Helical" evidence="6">
    <location>
        <begin position="327"/>
        <end position="349"/>
    </location>
</feature>
<dbReference type="Proteomes" id="UP001418637">
    <property type="component" value="Unassembled WGS sequence"/>
</dbReference>
<feature type="transmembrane region" description="Helical" evidence="6">
    <location>
        <begin position="73"/>
        <end position="92"/>
    </location>
</feature>
<evidence type="ECO:0000313" key="8">
    <source>
        <dbReference type="EMBL" id="MEN3929895.1"/>
    </source>
</evidence>
<evidence type="ECO:0000256" key="6">
    <source>
        <dbReference type="SAM" id="Phobius"/>
    </source>
</evidence>
<reference evidence="8 9" key="1">
    <citation type="submission" date="2024-04" db="EMBL/GenBank/DDBJ databases">
        <title>A novel species isolated from cricket.</title>
        <authorList>
            <person name="Wang H.-C."/>
        </authorList>
    </citation>
    <scope>NUCLEOTIDE SEQUENCE [LARGE SCALE GENOMIC DNA]</scope>
    <source>
        <strain evidence="8 9">WL0021</strain>
    </source>
</reference>
<proteinExistence type="predicted"/>
<name>A0ABV0BFZ5_9HYPH</name>
<keyword evidence="2 6" id="KW-0812">Transmembrane</keyword>
<dbReference type="PANTHER" id="PTHR23521:SF3">
    <property type="entry name" value="MFS TRANSPORTER"/>
    <property type="match status" value="1"/>
</dbReference>
<feature type="transmembrane region" description="Helical" evidence="6">
    <location>
        <begin position="292"/>
        <end position="315"/>
    </location>
</feature>
<accession>A0ABV0BFZ5</accession>
<protein>
    <submittedName>
        <fullName evidence="8">MFS transporter</fullName>
    </submittedName>
</protein>
<feature type="transmembrane region" description="Helical" evidence="6">
    <location>
        <begin position="39"/>
        <end position="61"/>
    </location>
</feature>
<dbReference type="InterPro" id="IPR047200">
    <property type="entry name" value="MFS_YcaD-like"/>
</dbReference>
<sequence>MRSALKLIWTITATVTFLQAANGLWQALLPLRMQAEGISTVVIGYVATSYGLGFTIGCLFTPILIRRVGHIRAFASLAAISAIVAIFFTQASGTESWILLRCISGISMAGLFTVSDSWTSSCATSENRGRVLSIYMIFNKIALVISPLGIALGSVKSDGLFMAVSVLMSLSLLPICAANAQEPPSPTTVRINIRRIFTLAPSAAIGSFVVGLMNGPITNLVTVYGTSLGMTAAVAAALLFAIQGGSLIMQWPLGIISDKYDRRYVIAGLGGGTFLVCMLTIGATFIGSIPLVFLSVFLWGGIALCIYAVCVAHVCDVVPAEEIVPSVSGLLMLWAIGMAIGPAPAAYIMERFAPWALFFYSGCVSLLMALFVLWRIHYKKREPVQGGFVIMTPTTPATAPLNPRAEPIEDMETADTQTETSTTGS</sequence>
<feature type="transmembrane region" description="Helical" evidence="6">
    <location>
        <begin position="131"/>
        <end position="153"/>
    </location>
</feature>
<dbReference type="InterPro" id="IPR020846">
    <property type="entry name" value="MFS_dom"/>
</dbReference>
<dbReference type="PROSITE" id="PS50850">
    <property type="entry name" value="MFS"/>
    <property type="match status" value="1"/>
</dbReference>
<comment type="subcellular location">
    <subcellularLocation>
        <location evidence="1">Membrane</location>
    </subcellularLocation>
</comment>
<comment type="caution">
    <text evidence="8">The sequence shown here is derived from an EMBL/GenBank/DDBJ whole genome shotgun (WGS) entry which is preliminary data.</text>
</comment>
<evidence type="ECO:0000256" key="4">
    <source>
        <dbReference type="ARBA" id="ARBA00023136"/>
    </source>
</evidence>
<evidence type="ECO:0000313" key="9">
    <source>
        <dbReference type="Proteomes" id="UP001418637"/>
    </source>
</evidence>
<dbReference type="EMBL" id="JBBYXI010000001">
    <property type="protein sequence ID" value="MEN3929895.1"/>
    <property type="molecule type" value="Genomic_DNA"/>
</dbReference>